<dbReference type="EMBL" id="AXZL01000068">
    <property type="protein sequence ID" value="ESE40910.1"/>
    <property type="molecule type" value="Genomic_DNA"/>
</dbReference>
<keyword evidence="2" id="KW-1185">Reference proteome</keyword>
<proteinExistence type="predicted"/>
<sequence length="163" mass="18710">MDLIMPPALKPWFSSGIPESRQFDIGFALFEFPRFEDLIDFQMGYRWHSFTQAREPAWDDNWLVLASSHGDPLIYHLKDGHILFARHGAGHWAPRLLFADLAQMSRCFNALATLITHVGEALFDGDYNIQPNYVELIKTEIVHHVGLEQGKQIIEQLEISAYA</sequence>
<protein>
    <recommendedName>
        <fullName evidence="3">SMI1/KNR4 family protein</fullName>
    </recommendedName>
</protein>
<reference evidence="1 2" key="1">
    <citation type="journal article" date="2013" name="Genome Announc.">
        <title>Draft Genome Sequence of Shewanella decolorationis S12, a Dye-Degrading Bacterium Isolated from a Wastewater Treatment Plant.</title>
        <authorList>
            <person name="Xu M."/>
            <person name="Fang Y."/>
            <person name="Liu J."/>
            <person name="Chen X."/>
            <person name="Sun G."/>
            <person name="Guo J."/>
            <person name="Hua Z."/>
            <person name="Tu Q."/>
            <person name="Wu L."/>
            <person name="Zhou J."/>
            <person name="Liu X."/>
        </authorList>
    </citation>
    <scope>NUCLEOTIDE SEQUENCE [LARGE SCALE GENOMIC DNA]</scope>
    <source>
        <strain evidence="1 2">S12</strain>
    </source>
</reference>
<name>A0ABN0PLN6_9GAMM</name>
<evidence type="ECO:0000313" key="2">
    <source>
        <dbReference type="Proteomes" id="UP000017548"/>
    </source>
</evidence>
<evidence type="ECO:0000313" key="1">
    <source>
        <dbReference type="EMBL" id="ESE40910.1"/>
    </source>
</evidence>
<organism evidence="1 2">
    <name type="scientific">Shewanella decolorationis S12</name>
    <dbReference type="NCBI Taxonomy" id="1353536"/>
    <lineage>
        <taxon>Bacteria</taxon>
        <taxon>Pseudomonadati</taxon>
        <taxon>Pseudomonadota</taxon>
        <taxon>Gammaproteobacteria</taxon>
        <taxon>Alteromonadales</taxon>
        <taxon>Shewanellaceae</taxon>
        <taxon>Shewanella</taxon>
    </lineage>
</organism>
<comment type="caution">
    <text evidence="1">The sequence shown here is derived from an EMBL/GenBank/DDBJ whole genome shotgun (WGS) entry which is preliminary data.</text>
</comment>
<accession>A0ABN0PLN6</accession>
<dbReference type="Proteomes" id="UP000017548">
    <property type="component" value="Unassembled WGS sequence"/>
</dbReference>
<gene>
    <name evidence="1" type="ORF">SHD_2467</name>
</gene>
<evidence type="ECO:0008006" key="3">
    <source>
        <dbReference type="Google" id="ProtNLM"/>
    </source>
</evidence>